<sequence length="132" mass="15350">MHIASIERGPLSTLGSPLIIRCKTFLSVTFVIPRERECYDIYVTLQKLSRPVHIEELYCFTYTSTTESPKSYGWDFFSLEQEFKRMQVPNDEWCLTNLNKNYEVSLSTYYGVGHATAQTREVQGIRCFIAMI</sequence>
<dbReference type="KEGG" id="dci:113466216"/>
<dbReference type="GO" id="GO:0106018">
    <property type="term" value="F:phosphatidylinositol-3,5-bisphosphate phosphatase activity"/>
    <property type="evidence" value="ECO:0007669"/>
    <property type="project" value="TreeGrafter"/>
</dbReference>
<evidence type="ECO:0000256" key="1">
    <source>
        <dbReference type="ARBA" id="ARBA00007471"/>
    </source>
</evidence>
<name>A0A3Q0ILP3_DIACI</name>
<evidence type="ECO:0000259" key="2">
    <source>
        <dbReference type="PROSITE" id="PS51339"/>
    </source>
</evidence>
<dbReference type="Proteomes" id="UP000079169">
    <property type="component" value="Unplaced"/>
</dbReference>
<dbReference type="InterPro" id="IPR048994">
    <property type="entry name" value="PH-GRAM_MTMR6-9"/>
</dbReference>
<protein>
    <submittedName>
        <fullName evidence="4 5">Myotubularin-related protein 8-like</fullName>
    </submittedName>
</protein>
<dbReference type="InterPro" id="IPR030564">
    <property type="entry name" value="Myotubularin"/>
</dbReference>
<dbReference type="Pfam" id="PF21098">
    <property type="entry name" value="PH-GRAM_MTMR6-like"/>
    <property type="match status" value="1"/>
</dbReference>
<reference evidence="4 5" key="1">
    <citation type="submission" date="2025-04" db="UniProtKB">
        <authorList>
            <consortium name="RefSeq"/>
        </authorList>
    </citation>
    <scope>IDENTIFICATION</scope>
</reference>
<dbReference type="InterPro" id="IPR010569">
    <property type="entry name" value="Myotubularin-like_Pase_dom"/>
</dbReference>
<dbReference type="RefSeq" id="XP_026687782.1">
    <property type="nucleotide sequence ID" value="XM_026831981.1"/>
</dbReference>
<dbReference type="InterPro" id="IPR011993">
    <property type="entry name" value="PH-like_dom_sf"/>
</dbReference>
<dbReference type="GeneID" id="113466216"/>
<dbReference type="RefSeq" id="XP_026677211.1">
    <property type="nucleotide sequence ID" value="XM_026821410.1"/>
</dbReference>
<accession>A0A3Q0ILP3</accession>
<evidence type="ECO:0000313" key="5">
    <source>
        <dbReference type="RefSeq" id="XP_026687782.1"/>
    </source>
</evidence>
<dbReference type="Pfam" id="PF06602">
    <property type="entry name" value="Myotub-related"/>
    <property type="match status" value="1"/>
</dbReference>
<dbReference type="SUPFAM" id="SSF50729">
    <property type="entry name" value="PH domain-like"/>
    <property type="match status" value="1"/>
</dbReference>
<dbReference type="PANTHER" id="PTHR10807">
    <property type="entry name" value="MYOTUBULARIN-RELATED"/>
    <property type="match status" value="1"/>
</dbReference>
<organism evidence="3 4">
    <name type="scientific">Diaphorina citri</name>
    <name type="common">Asian citrus psyllid</name>
    <dbReference type="NCBI Taxonomy" id="121845"/>
    <lineage>
        <taxon>Eukaryota</taxon>
        <taxon>Metazoa</taxon>
        <taxon>Ecdysozoa</taxon>
        <taxon>Arthropoda</taxon>
        <taxon>Hexapoda</taxon>
        <taxon>Insecta</taxon>
        <taxon>Pterygota</taxon>
        <taxon>Neoptera</taxon>
        <taxon>Paraneoptera</taxon>
        <taxon>Hemiptera</taxon>
        <taxon>Sternorrhyncha</taxon>
        <taxon>Psylloidea</taxon>
        <taxon>Psyllidae</taxon>
        <taxon>Diaphorininae</taxon>
        <taxon>Diaphorina</taxon>
    </lineage>
</organism>
<keyword evidence="3" id="KW-1185">Reference proteome</keyword>
<dbReference type="KEGG" id="dci:103521180"/>
<proteinExistence type="inferred from homology"/>
<dbReference type="AlphaFoldDB" id="A0A3Q0ILP3"/>
<dbReference type="STRING" id="121845.A0A3Q0ILP3"/>
<evidence type="ECO:0000313" key="4">
    <source>
        <dbReference type="RefSeq" id="XP_026677211.1"/>
    </source>
</evidence>
<dbReference type="PROSITE" id="PS51339">
    <property type="entry name" value="PPASE_MYOTUBULARIN"/>
    <property type="match status" value="1"/>
</dbReference>
<dbReference type="Gene3D" id="2.30.29.30">
    <property type="entry name" value="Pleckstrin-homology domain (PH domain)/Phosphotyrosine-binding domain (PTB)"/>
    <property type="match status" value="1"/>
</dbReference>
<dbReference type="PANTHER" id="PTHR10807:SF8">
    <property type="entry name" value="PHOSPHATIDYLINOSITOL-3-PHOSPHATE PHOSPHATASE"/>
    <property type="match status" value="1"/>
</dbReference>
<dbReference type="GO" id="GO:0005737">
    <property type="term" value="C:cytoplasm"/>
    <property type="evidence" value="ECO:0007669"/>
    <property type="project" value="TreeGrafter"/>
</dbReference>
<feature type="domain" description="Myotubularin phosphatase" evidence="2">
    <location>
        <begin position="73"/>
        <end position="132"/>
    </location>
</feature>
<dbReference type="PaxDb" id="121845-A0A3Q0ILP3"/>
<dbReference type="GO" id="GO:0046856">
    <property type="term" value="P:phosphatidylinositol dephosphorylation"/>
    <property type="evidence" value="ECO:0007669"/>
    <property type="project" value="TreeGrafter"/>
</dbReference>
<dbReference type="GO" id="GO:0004438">
    <property type="term" value="F:phosphatidylinositol-3-phosphate phosphatase activity"/>
    <property type="evidence" value="ECO:0007669"/>
    <property type="project" value="TreeGrafter"/>
</dbReference>
<comment type="similarity">
    <text evidence="1">Belongs to the protein-tyrosine phosphatase family. Non-receptor class myotubularin subfamily.</text>
</comment>
<evidence type="ECO:0000313" key="3">
    <source>
        <dbReference type="Proteomes" id="UP000079169"/>
    </source>
</evidence>
<gene>
    <name evidence="4" type="primary">LOC113466216</name>
    <name evidence="5" type="synonym">LOC103521180</name>
</gene>